<keyword evidence="4" id="KW-0808">Transferase</keyword>
<keyword evidence="5" id="KW-0479">Metal-binding</keyword>
<name>A0A4V1N538_9CELL</name>
<comment type="catalytic activity">
    <reaction evidence="9">
        <text>(sulfur carrier)-H + L-cysteine = (sulfur carrier)-SH + L-alanine</text>
        <dbReference type="Rhea" id="RHEA:43892"/>
        <dbReference type="Rhea" id="RHEA-COMP:14737"/>
        <dbReference type="Rhea" id="RHEA-COMP:14739"/>
        <dbReference type="ChEBI" id="CHEBI:29917"/>
        <dbReference type="ChEBI" id="CHEBI:35235"/>
        <dbReference type="ChEBI" id="CHEBI:57972"/>
        <dbReference type="ChEBI" id="CHEBI:64428"/>
        <dbReference type="EC" id="2.8.1.7"/>
    </reaction>
</comment>
<dbReference type="OrthoDB" id="9808002at2"/>
<organism evidence="14 15">
    <name type="scientific">Oerskovia turbata</name>
    <dbReference type="NCBI Taxonomy" id="1713"/>
    <lineage>
        <taxon>Bacteria</taxon>
        <taxon>Bacillati</taxon>
        <taxon>Actinomycetota</taxon>
        <taxon>Actinomycetes</taxon>
        <taxon>Micrococcales</taxon>
        <taxon>Cellulomonadaceae</taxon>
        <taxon>Oerskovia</taxon>
    </lineage>
</organism>
<keyword evidence="7" id="KW-0408">Iron</keyword>
<evidence type="ECO:0000256" key="11">
    <source>
        <dbReference type="SAM" id="MobiDB-lite"/>
    </source>
</evidence>
<dbReference type="InterPro" id="IPR000192">
    <property type="entry name" value="Aminotrans_V_dom"/>
</dbReference>
<reference evidence="15 16" key="1">
    <citation type="submission" date="2019-01" db="EMBL/GenBank/DDBJ databases">
        <title>Oerskovia turbata Genome sequencing and assembly.</title>
        <authorList>
            <person name="Dou T."/>
        </authorList>
    </citation>
    <scope>NUCLEOTIDE SEQUENCE [LARGE SCALE GENOMIC DNA]</scope>
    <source>
        <strain evidence="14 15">JCM12123</strain>
        <strain evidence="13 16">JCM3160</strain>
    </source>
</reference>
<dbReference type="PROSITE" id="PS00595">
    <property type="entry name" value="AA_TRANSFER_CLASS_5"/>
    <property type="match status" value="1"/>
</dbReference>
<gene>
    <name evidence="13" type="ORF">EQW73_03650</name>
    <name evidence="14" type="ORF">EQW78_08875</name>
</gene>
<sequence>MTATPAEPSHGAYLDHAATTPMSPAALEAFVAELTQTGNPSSLHAAGRAARRVVEESREAVAAALGARPSEVIFTAGGTESDNLAIKGLFWGRRTTEPRRRRILVSAVEHHAVLDPAFWMAEHTGAEIVLLPVDDAGRLDLDALRAELASKGDEVALISVMWANNEVGTIQPVQEVVQIARPYGIPVHSDAVQAVGQVPVDFAASGLDALTLTGHKLGGPMGVGALVAKRGLPLTPVLHGGGQERGVRSGTLDTPAIRAFAVAVTEAVAGRAERAEHLASLRDDLVRGVRAAVPDAVLRGPDPLVDPSLRLPGNAHFTFPGSEGDSLLYLLDSAGVQTSTGSACQAGVPQPSHVLLAMGVCEEDARGALRFSLGATSTPDDVARLLDALPQVVARAQAAGLASSARPGATSRTRPAATTGRTA</sequence>
<dbReference type="PIRSF" id="PIRSF005572">
    <property type="entry name" value="NifS"/>
    <property type="match status" value="1"/>
</dbReference>
<evidence type="ECO:0000256" key="2">
    <source>
        <dbReference type="ARBA" id="ARBA00006490"/>
    </source>
</evidence>
<dbReference type="RefSeq" id="WP_051702591.1">
    <property type="nucleotide sequence ID" value="NZ_JOFV01000002.1"/>
</dbReference>
<dbReference type="PANTHER" id="PTHR11601:SF34">
    <property type="entry name" value="CYSTEINE DESULFURASE"/>
    <property type="match status" value="1"/>
</dbReference>
<evidence type="ECO:0000256" key="4">
    <source>
        <dbReference type="ARBA" id="ARBA00022679"/>
    </source>
</evidence>
<feature type="region of interest" description="Disordered" evidence="11">
    <location>
        <begin position="400"/>
        <end position="423"/>
    </location>
</feature>
<accession>A0A4V1N538</accession>
<evidence type="ECO:0000313" key="16">
    <source>
        <dbReference type="Proteomes" id="UP000290517"/>
    </source>
</evidence>
<keyword evidence="6" id="KW-0663">Pyridoxal phosphate</keyword>
<keyword evidence="16" id="KW-1185">Reference proteome</keyword>
<evidence type="ECO:0000313" key="14">
    <source>
        <dbReference type="EMBL" id="RXR34316.1"/>
    </source>
</evidence>
<dbReference type="Pfam" id="PF00266">
    <property type="entry name" value="Aminotran_5"/>
    <property type="match status" value="1"/>
</dbReference>
<evidence type="ECO:0000313" key="15">
    <source>
        <dbReference type="Proteomes" id="UP000289805"/>
    </source>
</evidence>
<dbReference type="EC" id="2.8.1.7" evidence="3"/>
<dbReference type="InterPro" id="IPR020578">
    <property type="entry name" value="Aminotrans_V_PyrdxlP_BS"/>
</dbReference>
<dbReference type="InterPro" id="IPR015422">
    <property type="entry name" value="PyrdxlP-dep_Trfase_small"/>
</dbReference>
<dbReference type="SUPFAM" id="SSF53383">
    <property type="entry name" value="PLP-dependent transferases"/>
    <property type="match status" value="1"/>
</dbReference>
<evidence type="ECO:0000256" key="3">
    <source>
        <dbReference type="ARBA" id="ARBA00012239"/>
    </source>
</evidence>
<dbReference type="FunFam" id="3.40.640.10:FF:000084">
    <property type="entry name" value="IscS-like cysteine desulfurase"/>
    <property type="match status" value="1"/>
</dbReference>
<evidence type="ECO:0000256" key="5">
    <source>
        <dbReference type="ARBA" id="ARBA00022723"/>
    </source>
</evidence>
<comment type="cofactor">
    <cofactor evidence="1 10">
        <name>pyridoxal 5'-phosphate</name>
        <dbReference type="ChEBI" id="CHEBI:597326"/>
    </cofactor>
</comment>
<comment type="similarity">
    <text evidence="2">Belongs to the class-V pyridoxal-phosphate-dependent aminotransferase family. NifS/IscS subfamily.</text>
</comment>
<feature type="domain" description="Aminotransferase class V" evidence="12">
    <location>
        <begin position="13"/>
        <end position="385"/>
    </location>
</feature>
<comment type="caution">
    <text evidence="14">The sequence shown here is derived from an EMBL/GenBank/DDBJ whole genome shotgun (WGS) entry which is preliminary data.</text>
</comment>
<dbReference type="Gene3D" id="3.90.1150.10">
    <property type="entry name" value="Aspartate Aminotransferase, domain 1"/>
    <property type="match status" value="1"/>
</dbReference>
<proteinExistence type="inferred from homology"/>
<evidence type="ECO:0000256" key="7">
    <source>
        <dbReference type="ARBA" id="ARBA00023004"/>
    </source>
</evidence>
<evidence type="ECO:0000256" key="10">
    <source>
        <dbReference type="RuleBase" id="RU004504"/>
    </source>
</evidence>
<evidence type="ECO:0000256" key="6">
    <source>
        <dbReference type="ARBA" id="ARBA00022898"/>
    </source>
</evidence>
<evidence type="ECO:0000256" key="1">
    <source>
        <dbReference type="ARBA" id="ARBA00001933"/>
    </source>
</evidence>
<dbReference type="InterPro" id="IPR016454">
    <property type="entry name" value="Cysteine_dSase"/>
</dbReference>
<dbReference type="AlphaFoldDB" id="A0A4V1N538"/>
<dbReference type="EMBL" id="SDJR01000003">
    <property type="protein sequence ID" value="RXR26619.1"/>
    <property type="molecule type" value="Genomic_DNA"/>
</dbReference>
<protein>
    <recommendedName>
        <fullName evidence="3">cysteine desulfurase</fullName>
        <ecNumber evidence="3">2.8.1.7</ecNumber>
    </recommendedName>
</protein>
<dbReference type="STRING" id="1713.GCA_000718325_00349"/>
<dbReference type="Proteomes" id="UP000290517">
    <property type="component" value="Unassembled WGS sequence"/>
</dbReference>
<evidence type="ECO:0000256" key="9">
    <source>
        <dbReference type="ARBA" id="ARBA00050776"/>
    </source>
</evidence>
<dbReference type="InterPro" id="IPR015421">
    <property type="entry name" value="PyrdxlP-dep_Trfase_major"/>
</dbReference>
<dbReference type="Gene3D" id="1.10.260.50">
    <property type="match status" value="1"/>
</dbReference>
<evidence type="ECO:0000256" key="8">
    <source>
        <dbReference type="ARBA" id="ARBA00023014"/>
    </source>
</evidence>
<evidence type="ECO:0000313" key="13">
    <source>
        <dbReference type="EMBL" id="RXR26619.1"/>
    </source>
</evidence>
<dbReference type="GO" id="GO:0051536">
    <property type="term" value="F:iron-sulfur cluster binding"/>
    <property type="evidence" value="ECO:0007669"/>
    <property type="project" value="UniProtKB-KW"/>
</dbReference>
<dbReference type="Gene3D" id="3.40.640.10">
    <property type="entry name" value="Type I PLP-dependent aspartate aminotransferase-like (Major domain)"/>
    <property type="match status" value="1"/>
</dbReference>
<dbReference type="GO" id="GO:0031071">
    <property type="term" value="F:cysteine desulfurase activity"/>
    <property type="evidence" value="ECO:0007669"/>
    <property type="project" value="UniProtKB-EC"/>
</dbReference>
<evidence type="ECO:0000259" key="12">
    <source>
        <dbReference type="Pfam" id="PF00266"/>
    </source>
</evidence>
<dbReference type="PANTHER" id="PTHR11601">
    <property type="entry name" value="CYSTEINE DESULFURYLASE FAMILY MEMBER"/>
    <property type="match status" value="1"/>
</dbReference>
<dbReference type="GO" id="GO:0046872">
    <property type="term" value="F:metal ion binding"/>
    <property type="evidence" value="ECO:0007669"/>
    <property type="project" value="UniProtKB-KW"/>
</dbReference>
<dbReference type="InterPro" id="IPR015424">
    <property type="entry name" value="PyrdxlP-dep_Trfase"/>
</dbReference>
<dbReference type="EMBL" id="SDJQ01000011">
    <property type="protein sequence ID" value="RXR34316.1"/>
    <property type="molecule type" value="Genomic_DNA"/>
</dbReference>
<dbReference type="Proteomes" id="UP000289805">
    <property type="component" value="Unassembled WGS sequence"/>
</dbReference>
<keyword evidence="8" id="KW-0411">Iron-sulfur</keyword>